<feature type="binding site" evidence="10">
    <location>
        <begin position="115"/>
        <end position="121"/>
    </location>
    <ligand>
        <name>ATP</name>
        <dbReference type="ChEBI" id="CHEBI:30616"/>
    </ligand>
</feature>
<name>A0A3A1WNY5_9HYPH</name>
<evidence type="ECO:0000256" key="6">
    <source>
        <dbReference type="ARBA" id="ARBA00022960"/>
    </source>
</evidence>
<comment type="caution">
    <text evidence="15">The sequence shown here is derived from an EMBL/GenBank/DDBJ whole genome shotgun (WGS) entry which is preliminary data.</text>
</comment>
<dbReference type="PANTHER" id="PTHR43024">
    <property type="entry name" value="UDP-N-ACETYLMURAMOYL-TRIPEPTIDE--D-ALANYL-D-ALANINE LIGASE"/>
    <property type="match status" value="1"/>
</dbReference>
<evidence type="ECO:0000256" key="10">
    <source>
        <dbReference type="HAMAP-Rule" id="MF_02019"/>
    </source>
</evidence>
<evidence type="ECO:0000256" key="4">
    <source>
        <dbReference type="ARBA" id="ARBA00022741"/>
    </source>
</evidence>
<dbReference type="NCBIfam" id="NF010693">
    <property type="entry name" value="PRK14093.1"/>
    <property type="match status" value="1"/>
</dbReference>
<keyword evidence="4 10" id="KW-0547">Nucleotide-binding</keyword>
<reference evidence="16" key="1">
    <citation type="submission" date="2018-09" db="EMBL/GenBank/DDBJ databases">
        <authorList>
            <person name="Tuo L."/>
        </authorList>
    </citation>
    <scope>NUCLEOTIDE SEQUENCE [LARGE SCALE GENOMIC DNA]</scope>
    <source>
        <strain evidence="16">M2BS4Y-1</strain>
    </source>
</reference>
<dbReference type="EC" id="6.3.2.10" evidence="10 11"/>
<comment type="pathway">
    <text evidence="10 11">Cell wall biogenesis; peptidoglycan biosynthesis.</text>
</comment>
<dbReference type="Pfam" id="PF08245">
    <property type="entry name" value="Mur_ligase_M"/>
    <property type="match status" value="1"/>
</dbReference>
<evidence type="ECO:0000256" key="7">
    <source>
        <dbReference type="ARBA" id="ARBA00022984"/>
    </source>
</evidence>
<dbReference type="SUPFAM" id="SSF63418">
    <property type="entry name" value="MurE/MurF N-terminal domain"/>
    <property type="match status" value="1"/>
</dbReference>
<feature type="domain" description="Mur ligase N-terminal catalytic" evidence="12">
    <location>
        <begin position="27"/>
        <end position="101"/>
    </location>
</feature>
<keyword evidence="3 10" id="KW-0132">Cell division</keyword>
<gene>
    <name evidence="10" type="primary">murF</name>
    <name evidence="15" type="ORF">D3218_16600</name>
</gene>
<dbReference type="InterPro" id="IPR035911">
    <property type="entry name" value="MurE/MurF_N"/>
</dbReference>
<protein>
    <recommendedName>
        <fullName evidence="10 11">UDP-N-acetylmuramoyl-tripeptide--D-alanyl-D-alanine ligase</fullName>
        <ecNumber evidence="10 11">6.3.2.10</ecNumber>
    </recommendedName>
    <alternativeName>
        <fullName evidence="10">D-alanyl-D-alanine-adding enzyme</fullName>
    </alternativeName>
</protein>
<comment type="function">
    <text evidence="10 11">Involved in cell wall formation. Catalyzes the final step in the synthesis of UDP-N-acetylmuramoyl-pentapeptide, the precursor of murein.</text>
</comment>
<comment type="subcellular location">
    <subcellularLocation>
        <location evidence="10 11">Cytoplasm</location>
    </subcellularLocation>
</comment>
<accession>A0A3A1WNY5</accession>
<evidence type="ECO:0000256" key="8">
    <source>
        <dbReference type="ARBA" id="ARBA00023306"/>
    </source>
</evidence>
<evidence type="ECO:0000256" key="11">
    <source>
        <dbReference type="RuleBase" id="RU004136"/>
    </source>
</evidence>
<dbReference type="Pfam" id="PF02875">
    <property type="entry name" value="Mur_ligase_C"/>
    <property type="match status" value="1"/>
</dbReference>
<dbReference type="Gene3D" id="3.40.1390.10">
    <property type="entry name" value="MurE/MurF, N-terminal domain"/>
    <property type="match status" value="1"/>
</dbReference>
<keyword evidence="2 10" id="KW-0436">Ligase</keyword>
<dbReference type="NCBIfam" id="TIGR01143">
    <property type="entry name" value="murF"/>
    <property type="match status" value="1"/>
</dbReference>
<comment type="similarity">
    <text evidence="10">Belongs to the MurCDEF family. MurF subfamily.</text>
</comment>
<dbReference type="RefSeq" id="WP_119541190.1">
    <property type="nucleotide sequence ID" value="NZ_QYRN01000009.1"/>
</dbReference>
<dbReference type="GO" id="GO:0071555">
    <property type="term" value="P:cell wall organization"/>
    <property type="evidence" value="ECO:0007669"/>
    <property type="project" value="UniProtKB-KW"/>
</dbReference>
<proteinExistence type="inferred from homology"/>
<dbReference type="UniPathway" id="UPA00219"/>
<evidence type="ECO:0000259" key="14">
    <source>
        <dbReference type="Pfam" id="PF08245"/>
    </source>
</evidence>
<feature type="domain" description="Mur ligase central" evidence="14">
    <location>
        <begin position="113"/>
        <end position="303"/>
    </location>
</feature>
<dbReference type="GO" id="GO:0008360">
    <property type="term" value="P:regulation of cell shape"/>
    <property type="evidence" value="ECO:0007669"/>
    <property type="project" value="UniProtKB-KW"/>
</dbReference>
<dbReference type="Proteomes" id="UP000265750">
    <property type="component" value="Unassembled WGS sequence"/>
</dbReference>
<dbReference type="HAMAP" id="MF_02019">
    <property type="entry name" value="MurF"/>
    <property type="match status" value="1"/>
</dbReference>
<evidence type="ECO:0000259" key="12">
    <source>
        <dbReference type="Pfam" id="PF01225"/>
    </source>
</evidence>
<dbReference type="InterPro" id="IPR036565">
    <property type="entry name" value="Mur-like_cat_sf"/>
</dbReference>
<evidence type="ECO:0000256" key="5">
    <source>
        <dbReference type="ARBA" id="ARBA00022840"/>
    </source>
</evidence>
<comment type="catalytic activity">
    <reaction evidence="10 11">
        <text>D-alanyl-D-alanine + UDP-N-acetyl-alpha-D-muramoyl-L-alanyl-gamma-D-glutamyl-meso-2,6-diaminopimelate + ATP = UDP-N-acetyl-alpha-D-muramoyl-L-alanyl-gamma-D-glutamyl-meso-2,6-diaminopimeloyl-D-alanyl-D-alanine + ADP + phosphate + H(+)</text>
        <dbReference type="Rhea" id="RHEA:28374"/>
        <dbReference type="ChEBI" id="CHEBI:15378"/>
        <dbReference type="ChEBI" id="CHEBI:30616"/>
        <dbReference type="ChEBI" id="CHEBI:43474"/>
        <dbReference type="ChEBI" id="CHEBI:57822"/>
        <dbReference type="ChEBI" id="CHEBI:61386"/>
        <dbReference type="ChEBI" id="CHEBI:83905"/>
        <dbReference type="ChEBI" id="CHEBI:456216"/>
        <dbReference type="EC" id="6.3.2.10"/>
    </reaction>
</comment>
<evidence type="ECO:0000313" key="16">
    <source>
        <dbReference type="Proteomes" id="UP000265750"/>
    </source>
</evidence>
<keyword evidence="7 10" id="KW-0573">Peptidoglycan synthesis</keyword>
<evidence type="ECO:0000259" key="13">
    <source>
        <dbReference type="Pfam" id="PF02875"/>
    </source>
</evidence>
<feature type="domain" description="Mur ligase C-terminal" evidence="13">
    <location>
        <begin position="339"/>
        <end position="453"/>
    </location>
</feature>
<keyword evidence="6 10" id="KW-0133">Cell shape</keyword>
<dbReference type="GO" id="GO:0009252">
    <property type="term" value="P:peptidoglycan biosynthetic process"/>
    <property type="evidence" value="ECO:0007669"/>
    <property type="project" value="UniProtKB-UniRule"/>
</dbReference>
<dbReference type="Gene3D" id="3.40.1190.10">
    <property type="entry name" value="Mur-like, catalytic domain"/>
    <property type="match status" value="1"/>
</dbReference>
<organism evidence="15 16">
    <name type="scientific">Aureimonas flava</name>
    <dbReference type="NCBI Taxonomy" id="2320271"/>
    <lineage>
        <taxon>Bacteria</taxon>
        <taxon>Pseudomonadati</taxon>
        <taxon>Pseudomonadota</taxon>
        <taxon>Alphaproteobacteria</taxon>
        <taxon>Hyphomicrobiales</taxon>
        <taxon>Aurantimonadaceae</taxon>
        <taxon>Aureimonas</taxon>
    </lineage>
</organism>
<dbReference type="InterPro" id="IPR036615">
    <property type="entry name" value="Mur_ligase_C_dom_sf"/>
</dbReference>
<dbReference type="GO" id="GO:0008766">
    <property type="term" value="F:UDP-N-acetylmuramoylalanyl-D-glutamyl-2,6-diaminopimelate-D-alanyl-D-alanine ligase activity"/>
    <property type="evidence" value="ECO:0007669"/>
    <property type="project" value="RHEA"/>
</dbReference>
<keyword evidence="1 10" id="KW-0963">Cytoplasm</keyword>
<keyword evidence="9 10" id="KW-0961">Cell wall biogenesis/degradation</keyword>
<dbReference type="EMBL" id="QYRN01000009">
    <property type="protein sequence ID" value="RIX98800.1"/>
    <property type="molecule type" value="Genomic_DNA"/>
</dbReference>
<keyword evidence="8 10" id="KW-0131">Cell cycle</keyword>
<sequence>MSAPLWTGDDIAKATGGRPVGAMPTAVTGVSIDTRTLEPGDVFFAIKGDAFDGHAFLRQAAAAGAAMLVVSEQKLPALGAIGLPLVVVDDVLTALERLGAAARDRATARIVAVTGSVGKTTTKDALRHVLGAQGSVHASAASFNNHWGVPLTLARLPADARFAVFEIGMNHPDEIRPLVKLVRPHVAVVTLIAAAHLGFFGSLEEIAAAKAEIFEGVVPGGTAVLNADDPLTATLADAARAAGVTRITTFGEAEGADYRLAGFRPSASGSRFVARIDGTQVEVALGSGGRHLVQNALAVLGAADLLGADVDQAAQALTSWRAGKGRGERHALTLPGGGEWTLIDESYNANPASMRAALALLAQAAPGPSGRRIALLGDMLELGEFSSGLHADLAGPILDAHPDLVLLSGPEMRGLDGALERLVRHEWHASPDELRESLVGHLRPGDVVMAKASKSIGFSKIVDDLIRIHSAPVPAASGMPASSDTGQGA</sequence>
<dbReference type="GO" id="GO:0005524">
    <property type="term" value="F:ATP binding"/>
    <property type="evidence" value="ECO:0007669"/>
    <property type="project" value="UniProtKB-UniRule"/>
</dbReference>
<dbReference type="GO" id="GO:0047480">
    <property type="term" value="F:UDP-N-acetylmuramoyl-tripeptide-D-alanyl-D-alanine ligase activity"/>
    <property type="evidence" value="ECO:0007669"/>
    <property type="project" value="UniProtKB-UniRule"/>
</dbReference>
<evidence type="ECO:0000256" key="2">
    <source>
        <dbReference type="ARBA" id="ARBA00022598"/>
    </source>
</evidence>
<dbReference type="PANTHER" id="PTHR43024:SF1">
    <property type="entry name" value="UDP-N-ACETYLMURAMOYL-TRIPEPTIDE--D-ALANYL-D-ALANINE LIGASE"/>
    <property type="match status" value="1"/>
</dbReference>
<dbReference type="SUPFAM" id="SSF53244">
    <property type="entry name" value="MurD-like peptide ligases, peptide-binding domain"/>
    <property type="match status" value="1"/>
</dbReference>
<evidence type="ECO:0000313" key="15">
    <source>
        <dbReference type="EMBL" id="RIX98800.1"/>
    </source>
</evidence>
<dbReference type="SUPFAM" id="SSF53623">
    <property type="entry name" value="MurD-like peptide ligases, catalytic domain"/>
    <property type="match status" value="1"/>
</dbReference>
<dbReference type="InterPro" id="IPR000713">
    <property type="entry name" value="Mur_ligase_N"/>
</dbReference>
<dbReference type="OrthoDB" id="9801978at2"/>
<evidence type="ECO:0000256" key="3">
    <source>
        <dbReference type="ARBA" id="ARBA00022618"/>
    </source>
</evidence>
<evidence type="ECO:0000256" key="9">
    <source>
        <dbReference type="ARBA" id="ARBA00023316"/>
    </source>
</evidence>
<dbReference type="InterPro" id="IPR004101">
    <property type="entry name" value="Mur_ligase_C"/>
</dbReference>
<dbReference type="Pfam" id="PF01225">
    <property type="entry name" value="Mur_ligase"/>
    <property type="match status" value="1"/>
</dbReference>
<keyword evidence="16" id="KW-1185">Reference proteome</keyword>
<dbReference type="InterPro" id="IPR005863">
    <property type="entry name" value="UDP-N-AcMur_synth"/>
</dbReference>
<dbReference type="AlphaFoldDB" id="A0A3A1WNY5"/>
<keyword evidence="5 10" id="KW-0067">ATP-binding</keyword>
<dbReference type="Gene3D" id="3.90.190.20">
    <property type="entry name" value="Mur ligase, C-terminal domain"/>
    <property type="match status" value="1"/>
</dbReference>
<evidence type="ECO:0000256" key="1">
    <source>
        <dbReference type="ARBA" id="ARBA00022490"/>
    </source>
</evidence>
<dbReference type="InterPro" id="IPR051046">
    <property type="entry name" value="MurCDEF_CellWall_CoF430Synth"/>
</dbReference>
<dbReference type="GO" id="GO:0051301">
    <property type="term" value="P:cell division"/>
    <property type="evidence" value="ECO:0007669"/>
    <property type="project" value="UniProtKB-KW"/>
</dbReference>
<dbReference type="GO" id="GO:0005737">
    <property type="term" value="C:cytoplasm"/>
    <property type="evidence" value="ECO:0007669"/>
    <property type="project" value="UniProtKB-SubCell"/>
</dbReference>
<dbReference type="InterPro" id="IPR013221">
    <property type="entry name" value="Mur_ligase_cen"/>
</dbReference>